<sequence>MLTEPLEVESDGYIRVPAGPGLGVEVNHEFLDHYTVLRK</sequence>
<organism evidence="2 3">
    <name type="scientific">Intestinimonas butyriciproducens</name>
    <dbReference type="NCBI Taxonomy" id="1297617"/>
    <lineage>
        <taxon>Bacteria</taxon>
        <taxon>Bacillati</taxon>
        <taxon>Bacillota</taxon>
        <taxon>Clostridia</taxon>
        <taxon>Eubacteriales</taxon>
        <taxon>Intestinimonas</taxon>
    </lineage>
</organism>
<keyword evidence="1" id="KW-0479">Metal-binding</keyword>
<dbReference type="Proteomes" id="UP000064844">
    <property type="component" value="Chromosome"/>
</dbReference>
<reference evidence="3" key="2">
    <citation type="submission" date="2015-04" db="EMBL/GenBank/DDBJ databases">
        <title>A butyrogenic pathway from the amino acid lysine in a human gut commensal.</title>
        <authorList>
            <person name="de Vos W.M."/>
            <person name="Bui N.T.P."/>
            <person name="Plugge C.M."/>
            <person name="Ritari J."/>
        </authorList>
    </citation>
    <scope>NUCLEOTIDE SEQUENCE [LARGE SCALE GENOMIC DNA]</scope>
    <source>
        <strain evidence="3">AF211</strain>
    </source>
</reference>
<name>A0A0S2W4B5_9FIRM</name>
<dbReference type="AlphaFoldDB" id="A0A0S2W4B5"/>
<evidence type="ECO:0000313" key="3">
    <source>
        <dbReference type="Proteomes" id="UP000064844"/>
    </source>
</evidence>
<reference evidence="2 3" key="1">
    <citation type="journal article" date="2015" name="Nat. Commun.">
        <title>Production of butyrate from lysine and the Amadori product fructoselysine by a human gut commensal.</title>
        <authorList>
            <person name="Bui T.P."/>
            <person name="Ritari J."/>
            <person name="Boeren S."/>
            <person name="de Waard P."/>
            <person name="Plugge C.M."/>
            <person name="de Vos W.M."/>
        </authorList>
    </citation>
    <scope>NUCLEOTIDE SEQUENCE [LARGE SCALE GENOMIC DNA]</scope>
    <source>
        <strain evidence="2 3">AF211</strain>
    </source>
</reference>
<evidence type="ECO:0008006" key="4">
    <source>
        <dbReference type="Google" id="ProtNLM"/>
    </source>
</evidence>
<dbReference type="GO" id="GO:0046872">
    <property type="term" value="F:metal ion binding"/>
    <property type="evidence" value="ECO:0007669"/>
    <property type="project" value="UniProtKB-KW"/>
</dbReference>
<accession>A0A0S2W4B5</accession>
<dbReference type="InterPro" id="IPR036849">
    <property type="entry name" value="Enolase-like_C_sf"/>
</dbReference>
<evidence type="ECO:0000313" key="2">
    <source>
        <dbReference type="EMBL" id="ALP94066.1"/>
    </source>
</evidence>
<dbReference type="EMBL" id="CP011307">
    <property type="protein sequence ID" value="ALP94066.1"/>
    <property type="molecule type" value="Genomic_DNA"/>
</dbReference>
<gene>
    <name evidence="2" type="ORF">IB211_01675c</name>
</gene>
<keyword evidence="3" id="KW-1185">Reference proteome</keyword>
<dbReference type="KEGG" id="ibu:IB211_01675c"/>
<evidence type="ECO:0000256" key="1">
    <source>
        <dbReference type="ARBA" id="ARBA00022723"/>
    </source>
</evidence>
<proteinExistence type="predicted"/>
<dbReference type="Gene3D" id="3.20.20.120">
    <property type="entry name" value="Enolase-like C-terminal domain"/>
    <property type="match status" value="1"/>
</dbReference>
<protein>
    <recommendedName>
        <fullName evidence="4">Galactonate dehydratase</fullName>
    </recommendedName>
</protein>
<dbReference type="SUPFAM" id="SSF51604">
    <property type="entry name" value="Enolase C-terminal domain-like"/>
    <property type="match status" value="1"/>
</dbReference>